<reference evidence="1" key="1">
    <citation type="submission" date="2022-09" db="EMBL/GenBank/DDBJ databases">
        <title>On Diversity and Genetic Richness: Insights on Aeromonad Phage Diversity through Physicochemical and Molecular Analysis.</title>
        <authorList>
            <person name="Papa D.M."/>
            <person name="Rousseau G."/>
            <person name="Tremblay D."/>
            <person name="Labrie S."/>
            <person name="Gutierrez T.A."/>
            <person name="Ramos J.D."/>
            <person name="Moineau S."/>
        </authorList>
    </citation>
    <scope>NUCLEOTIDE SEQUENCE</scope>
</reference>
<dbReference type="Gene3D" id="2.60.40.10">
    <property type="entry name" value="Immunoglobulins"/>
    <property type="match status" value="1"/>
</dbReference>
<sequence>MAITLTVAPLSQTVAVGADVEFTATFTGDDTVKEIVSYAWLLNDSVLSGETSDTIAELFDTEGDFEVKCRVVYALVADDGAAPVTITSTASTITVEEIPVIPEGHWFVNPLEFKNSSFTWLPYWIHDWMKANPAWRDDPVNSPWPKVTYAIDKAVTDYGDCLMQESRNGYIYKASQFVKS</sequence>
<protein>
    <submittedName>
        <fullName evidence="1">Highly immunogenic outer capsid protein</fullName>
    </submittedName>
</protein>
<accession>A0AA94YSF0</accession>
<dbReference type="InterPro" id="IPR013783">
    <property type="entry name" value="Ig-like_fold"/>
</dbReference>
<proteinExistence type="predicted"/>
<evidence type="ECO:0000313" key="1">
    <source>
        <dbReference type="EMBL" id="UYD60545.1"/>
    </source>
</evidence>
<name>A0AA94YSF0_9CAUD</name>
<organism evidence="1">
    <name type="scientific">Aeromonas phage vB_AehM_DM2</name>
    <dbReference type="NCBI Taxonomy" id="2973716"/>
    <lineage>
        <taxon>Viruses</taxon>
        <taxon>Duplodnaviria</taxon>
        <taxon>Heunggongvirae</taxon>
        <taxon>Uroviricota</taxon>
        <taxon>Caudoviricetes</taxon>
        <taxon>Pantevenvirales</taxon>
        <taxon>Straboviridae</taxon>
        <taxon>Biquartavirus</taxon>
    </lineage>
</organism>
<gene>
    <name evidence="1" type="primary">hoc</name>
    <name evidence="1" type="ORF">NPHMPGLK_00210</name>
</gene>
<dbReference type="EMBL" id="OP380605">
    <property type="protein sequence ID" value="UYD60545.1"/>
    <property type="molecule type" value="Genomic_DNA"/>
</dbReference>